<proteinExistence type="predicted"/>
<dbReference type="AlphaFoldDB" id="A0A179F253"/>
<gene>
    <name evidence="1" type="ORF">VFPPC_03771</name>
</gene>
<protein>
    <submittedName>
        <fullName evidence="1">Uncharacterized protein</fullName>
    </submittedName>
</protein>
<dbReference type="EMBL" id="LSBJ02000002">
    <property type="protein sequence ID" value="OAQ59537.1"/>
    <property type="molecule type" value="Genomic_DNA"/>
</dbReference>
<keyword evidence="2" id="KW-1185">Reference proteome</keyword>
<dbReference type="OrthoDB" id="5372385at2759"/>
<dbReference type="RefSeq" id="XP_018137530.1">
    <property type="nucleotide sequence ID" value="XM_018283230.1"/>
</dbReference>
<dbReference type="Proteomes" id="UP000078397">
    <property type="component" value="Unassembled WGS sequence"/>
</dbReference>
<dbReference type="KEGG" id="pchm:VFPPC_03771"/>
<evidence type="ECO:0000313" key="2">
    <source>
        <dbReference type="Proteomes" id="UP000078397"/>
    </source>
</evidence>
<name>A0A179F253_METCM</name>
<reference evidence="1 2" key="1">
    <citation type="journal article" date="2016" name="PLoS Pathog.">
        <title>Biosynthesis of antibiotic leucinostatins in bio-control fungus Purpureocillium lilacinum and their inhibition on phytophthora revealed by genome mining.</title>
        <authorList>
            <person name="Wang G."/>
            <person name="Liu Z."/>
            <person name="Lin R."/>
            <person name="Li E."/>
            <person name="Mao Z."/>
            <person name="Ling J."/>
            <person name="Yang Y."/>
            <person name="Yin W.B."/>
            <person name="Xie B."/>
        </authorList>
    </citation>
    <scope>NUCLEOTIDE SEQUENCE [LARGE SCALE GENOMIC DNA]</scope>
    <source>
        <strain evidence="1">170</strain>
    </source>
</reference>
<accession>A0A179F253</accession>
<dbReference type="GeneID" id="28847224"/>
<sequence>MITVIACIAAVGFMVSPLGHLHFIHSLSGGCRRRTTTSSQAVFTLSRYYVKRNANYVLSERDIIIFDFHRAAPNVFIEVPTGSRWYSVPQTHHTVEACISIRTRSGVWFIGSMIAGQPVLWGPELPDHWMYFAGNHRGISPSTAEIIGSKQSCELYHTIASVEQDAEAFFSLCTTPLWVRLLYTAAGLFPLARAWLVHKILWIQLRMIFYKNDYWESHGACYFFRWFYWMWAPQWVQDFEDWSEFAISYAVQWSSYWTGRLLLGMREFYPEYAMDTELEQKL</sequence>
<comment type="caution">
    <text evidence="1">The sequence shown here is derived from an EMBL/GenBank/DDBJ whole genome shotgun (WGS) entry which is preliminary data.</text>
</comment>
<evidence type="ECO:0000313" key="1">
    <source>
        <dbReference type="EMBL" id="OAQ59537.1"/>
    </source>
</evidence>
<organism evidence="1 2">
    <name type="scientific">Pochonia chlamydosporia 170</name>
    <dbReference type="NCBI Taxonomy" id="1380566"/>
    <lineage>
        <taxon>Eukaryota</taxon>
        <taxon>Fungi</taxon>
        <taxon>Dikarya</taxon>
        <taxon>Ascomycota</taxon>
        <taxon>Pezizomycotina</taxon>
        <taxon>Sordariomycetes</taxon>
        <taxon>Hypocreomycetidae</taxon>
        <taxon>Hypocreales</taxon>
        <taxon>Clavicipitaceae</taxon>
        <taxon>Pochonia</taxon>
    </lineage>
</organism>